<dbReference type="Pfam" id="PF03969">
    <property type="entry name" value="AFG1_ATPase"/>
    <property type="match status" value="1"/>
</dbReference>
<name>A0A7G1KBV2_9NOCA</name>
<dbReference type="GO" id="GO:0051301">
    <property type="term" value="P:cell division"/>
    <property type="evidence" value="ECO:0007669"/>
    <property type="project" value="UniProtKB-KW"/>
</dbReference>
<keyword evidence="1" id="KW-0547">Nucleotide-binding</keyword>
<dbReference type="Gene3D" id="3.40.50.300">
    <property type="entry name" value="P-loop containing nucleotide triphosphate hydrolases"/>
    <property type="match status" value="1"/>
</dbReference>
<dbReference type="Proteomes" id="UP000516173">
    <property type="component" value="Chromosome"/>
</dbReference>
<dbReference type="SUPFAM" id="SSF52540">
    <property type="entry name" value="P-loop containing nucleoside triphosphate hydrolases"/>
    <property type="match status" value="1"/>
</dbReference>
<dbReference type="InterPro" id="IPR005654">
    <property type="entry name" value="ATPase_AFG1-like"/>
</dbReference>
<dbReference type="GO" id="GO:0005737">
    <property type="term" value="C:cytoplasm"/>
    <property type="evidence" value="ECO:0007669"/>
    <property type="project" value="TreeGrafter"/>
</dbReference>
<dbReference type="NCBIfam" id="NF040713">
    <property type="entry name" value="ZapE"/>
    <property type="match status" value="1"/>
</dbReference>
<keyword evidence="3" id="KW-0131">Cell cycle</keyword>
<dbReference type="GO" id="GO:0016887">
    <property type="term" value="F:ATP hydrolysis activity"/>
    <property type="evidence" value="ECO:0007669"/>
    <property type="project" value="InterPro"/>
</dbReference>
<dbReference type="GeneID" id="80345100"/>
<dbReference type="InterPro" id="IPR027417">
    <property type="entry name" value="P-loop_NTPase"/>
</dbReference>
<gene>
    <name evidence="3" type="ORF">NWFMUON74_04790</name>
</gene>
<evidence type="ECO:0000313" key="4">
    <source>
        <dbReference type="Proteomes" id="UP000516173"/>
    </source>
</evidence>
<sequence length="340" mass="37295">MNGDIALDAGQRAVAVRLGEVGARVGRWRWRPRGIYLYGRPGRGKTMLMDRFFAGVGSKRKRRYHFHGFFAGLHGAVAELGSIDRAVDAVLGDAELVCFDEFHVHDIGDAMLMARLLDALFARSVLLVVTSNYAPDELLPNPLFHERFLPTIARIRAHLDVLTLDGPRDYRELRGRRTGFASGSYLIGASPYAATLPEIPPGTAEPAHVARSPMNIAPRARVAIPTAHRHLHAHHAENGSLTADFAELCGTALSAADYLELTTRYRHWTLCGVPELRTVPTDHVTRFVNLVDILYDADVPLTVHAAAPLPELSRDVAHVPDLARIASRLRELPVGGRAAA</sequence>
<dbReference type="GO" id="GO:0005524">
    <property type="term" value="F:ATP binding"/>
    <property type="evidence" value="ECO:0007669"/>
    <property type="project" value="UniProtKB-KW"/>
</dbReference>
<dbReference type="AlphaFoldDB" id="A0A7G1KBV2"/>
<reference evidence="3 4" key="1">
    <citation type="submission" date="2020-08" db="EMBL/GenBank/DDBJ databases">
        <title>Genome Sequencing of Nocardia wallacei strain FMUON74 and assembly.</title>
        <authorList>
            <person name="Toyokawa M."/>
            <person name="Uesaka K."/>
        </authorList>
    </citation>
    <scope>NUCLEOTIDE SEQUENCE [LARGE SCALE GENOMIC DNA]</scope>
    <source>
        <strain evidence="3 4">FMUON74</strain>
    </source>
</reference>
<dbReference type="PANTHER" id="PTHR12169">
    <property type="entry name" value="ATPASE N2B"/>
    <property type="match status" value="1"/>
</dbReference>
<dbReference type="KEGG" id="nwl:NWFMUON74_04790"/>
<dbReference type="GO" id="GO:0032153">
    <property type="term" value="C:cell division site"/>
    <property type="evidence" value="ECO:0007669"/>
    <property type="project" value="TreeGrafter"/>
</dbReference>
<evidence type="ECO:0000256" key="2">
    <source>
        <dbReference type="ARBA" id="ARBA00022840"/>
    </source>
</evidence>
<keyword evidence="3" id="KW-0132">Cell division</keyword>
<accession>A0A7G1KBV2</accession>
<organism evidence="3 4">
    <name type="scientific">Nocardia wallacei</name>
    <dbReference type="NCBI Taxonomy" id="480035"/>
    <lineage>
        <taxon>Bacteria</taxon>
        <taxon>Bacillati</taxon>
        <taxon>Actinomycetota</taxon>
        <taxon>Actinomycetes</taxon>
        <taxon>Mycobacteriales</taxon>
        <taxon>Nocardiaceae</taxon>
        <taxon>Nocardia</taxon>
    </lineage>
</organism>
<dbReference type="EMBL" id="AP023396">
    <property type="protein sequence ID" value="BCK52707.1"/>
    <property type="molecule type" value="Genomic_DNA"/>
</dbReference>
<evidence type="ECO:0000256" key="1">
    <source>
        <dbReference type="ARBA" id="ARBA00022741"/>
    </source>
</evidence>
<dbReference type="PANTHER" id="PTHR12169:SF6">
    <property type="entry name" value="AFG1-LIKE ATPASE"/>
    <property type="match status" value="1"/>
</dbReference>
<protein>
    <submittedName>
        <fullName evidence="3">Cell division protein ZapE</fullName>
    </submittedName>
</protein>
<keyword evidence="2" id="KW-0067">ATP-binding</keyword>
<proteinExistence type="predicted"/>
<dbReference type="RefSeq" id="WP_187686371.1">
    <property type="nucleotide sequence ID" value="NZ_AP023396.1"/>
</dbReference>
<evidence type="ECO:0000313" key="3">
    <source>
        <dbReference type="EMBL" id="BCK52707.1"/>
    </source>
</evidence>
<keyword evidence="4" id="KW-1185">Reference proteome</keyword>